<dbReference type="AlphaFoldDB" id="A0A9N9GD58"/>
<evidence type="ECO:0000256" key="3">
    <source>
        <dbReference type="ARBA" id="ARBA00022525"/>
    </source>
</evidence>
<proteinExistence type="predicted"/>
<evidence type="ECO:0000256" key="4">
    <source>
        <dbReference type="SAM" id="SignalP"/>
    </source>
</evidence>
<dbReference type="EMBL" id="CAJVPP010002491">
    <property type="protein sequence ID" value="CAG8601843.1"/>
    <property type="molecule type" value="Genomic_DNA"/>
</dbReference>
<evidence type="ECO:0000313" key="6">
    <source>
        <dbReference type="EMBL" id="CAG8601843.1"/>
    </source>
</evidence>
<organism evidence="6 7">
    <name type="scientific">Funneliformis mosseae</name>
    <name type="common">Endomycorrhizal fungus</name>
    <name type="synonym">Glomus mosseae</name>
    <dbReference type="NCBI Taxonomy" id="27381"/>
    <lineage>
        <taxon>Eukaryota</taxon>
        <taxon>Fungi</taxon>
        <taxon>Fungi incertae sedis</taxon>
        <taxon>Mucoromycota</taxon>
        <taxon>Glomeromycotina</taxon>
        <taxon>Glomeromycetes</taxon>
        <taxon>Glomerales</taxon>
        <taxon>Glomeraceae</taxon>
        <taxon>Funneliformis</taxon>
    </lineage>
</organism>
<evidence type="ECO:0000259" key="5">
    <source>
        <dbReference type="Pfam" id="PF20147"/>
    </source>
</evidence>
<comment type="subcellular location">
    <subcellularLocation>
        <location evidence="1">Host cell</location>
    </subcellularLocation>
    <subcellularLocation>
        <location evidence="2">Secreted</location>
    </subcellularLocation>
</comment>
<feature type="domain" description="Crinkler effector protein N-terminal" evidence="5">
    <location>
        <begin position="4"/>
        <end position="108"/>
    </location>
</feature>
<dbReference type="InterPro" id="IPR045379">
    <property type="entry name" value="Crinkler_N"/>
</dbReference>
<sequence>MLSIKLFCLVLGDPIEHAFAVEISKDETISELKEIIKMKKKNAFTNIDANELILWKVNVSLDKLNDTIFKDDTDIKKVLNGEKLLPMYKIGKAFSNEPVDEHVHLIIQHKYSVPSTSIVERINELEKTLKLMRSSLVVDNLHADVISTKFIRISDSEQVERWQIAYESSAALCFRDRYGEGDKRYAITRILGSNSDHITLRIIESAQDSNNFKSSVKIPFYSIVPLKINPILTPINNITGDNRRPKITLPPLEEEEETFGNIEQEGQGSRQREYLREYQRTNETLNTGRLYSKCDPHSIQSHKN</sequence>
<evidence type="ECO:0000313" key="7">
    <source>
        <dbReference type="Proteomes" id="UP000789375"/>
    </source>
</evidence>
<keyword evidence="3" id="KW-0964">Secreted</keyword>
<protein>
    <submittedName>
        <fullName evidence="6">6251_t:CDS:1</fullName>
    </submittedName>
</protein>
<dbReference type="GO" id="GO:0005576">
    <property type="term" value="C:extracellular region"/>
    <property type="evidence" value="ECO:0007669"/>
    <property type="project" value="UniProtKB-SubCell"/>
</dbReference>
<feature type="signal peptide" evidence="4">
    <location>
        <begin position="1"/>
        <end position="20"/>
    </location>
</feature>
<dbReference type="GO" id="GO:0043657">
    <property type="term" value="C:host cell"/>
    <property type="evidence" value="ECO:0007669"/>
    <property type="project" value="UniProtKB-SubCell"/>
</dbReference>
<feature type="chain" id="PRO_5040148712" evidence="4">
    <location>
        <begin position="21"/>
        <end position="304"/>
    </location>
</feature>
<dbReference type="Pfam" id="PF20147">
    <property type="entry name" value="Crinkler"/>
    <property type="match status" value="1"/>
</dbReference>
<keyword evidence="7" id="KW-1185">Reference proteome</keyword>
<reference evidence="6" key="1">
    <citation type="submission" date="2021-06" db="EMBL/GenBank/DDBJ databases">
        <authorList>
            <person name="Kallberg Y."/>
            <person name="Tangrot J."/>
            <person name="Rosling A."/>
        </authorList>
    </citation>
    <scope>NUCLEOTIDE SEQUENCE</scope>
    <source>
        <strain evidence="6">87-6 pot B 2015</strain>
    </source>
</reference>
<comment type="caution">
    <text evidence="6">The sequence shown here is derived from an EMBL/GenBank/DDBJ whole genome shotgun (WGS) entry which is preliminary data.</text>
</comment>
<evidence type="ECO:0000256" key="2">
    <source>
        <dbReference type="ARBA" id="ARBA00004613"/>
    </source>
</evidence>
<name>A0A9N9GD58_FUNMO</name>
<keyword evidence="4" id="KW-0732">Signal</keyword>
<dbReference type="Proteomes" id="UP000789375">
    <property type="component" value="Unassembled WGS sequence"/>
</dbReference>
<evidence type="ECO:0000256" key="1">
    <source>
        <dbReference type="ARBA" id="ARBA00004340"/>
    </source>
</evidence>
<gene>
    <name evidence="6" type="ORF">FMOSSE_LOCUS8992</name>
</gene>
<accession>A0A9N9GD58</accession>